<dbReference type="GO" id="GO:0003677">
    <property type="term" value="F:DNA binding"/>
    <property type="evidence" value="ECO:0007669"/>
    <property type="project" value="UniProtKB-KW"/>
</dbReference>
<dbReference type="Proteomes" id="UP000014155">
    <property type="component" value="Unassembled WGS sequence"/>
</dbReference>
<dbReference type="PANTHER" id="PTHR35790:SF4">
    <property type="entry name" value="HTH-TYPE TRANSCRIPTIONAL REGULATOR PCHR"/>
    <property type="match status" value="1"/>
</dbReference>
<dbReference type="EMBL" id="AORV01000020">
    <property type="protein sequence ID" value="EMS73406.1"/>
    <property type="molecule type" value="Genomic_DNA"/>
</dbReference>
<dbReference type="eggNOG" id="COG1846">
    <property type="taxonomic scope" value="Bacteria"/>
</dbReference>
<name>S0FSV8_RUMCE</name>
<evidence type="ECO:0000256" key="3">
    <source>
        <dbReference type="ARBA" id="ARBA00023163"/>
    </source>
</evidence>
<organism evidence="5 6">
    <name type="scientific">Ruminiclostridium cellobioparum subsp. termitidis CT1112</name>
    <dbReference type="NCBI Taxonomy" id="1195236"/>
    <lineage>
        <taxon>Bacteria</taxon>
        <taxon>Bacillati</taxon>
        <taxon>Bacillota</taxon>
        <taxon>Clostridia</taxon>
        <taxon>Eubacteriales</taxon>
        <taxon>Oscillospiraceae</taxon>
        <taxon>Ruminiclostridium</taxon>
    </lineage>
</organism>
<dbReference type="InterPro" id="IPR052067">
    <property type="entry name" value="Metal_resp_HTH_trans_reg"/>
</dbReference>
<keyword evidence="1" id="KW-0805">Transcription regulation</keyword>
<dbReference type="GO" id="GO:0003700">
    <property type="term" value="F:DNA-binding transcription factor activity"/>
    <property type="evidence" value="ECO:0007669"/>
    <property type="project" value="InterPro"/>
</dbReference>
<dbReference type="SMART" id="SM00347">
    <property type="entry name" value="HTH_MARR"/>
    <property type="match status" value="1"/>
</dbReference>
<keyword evidence="2" id="KW-0238">DNA-binding</keyword>
<evidence type="ECO:0000313" key="5">
    <source>
        <dbReference type="EMBL" id="EMS73406.1"/>
    </source>
</evidence>
<evidence type="ECO:0000256" key="1">
    <source>
        <dbReference type="ARBA" id="ARBA00023015"/>
    </source>
</evidence>
<gene>
    <name evidence="5" type="ORF">CTER_0622</name>
</gene>
<keyword evidence="6" id="KW-1185">Reference proteome</keyword>
<dbReference type="AlphaFoldDB" id="S0FSV8"/>
<evidence type="ECO:0000313" key="6">
    <source>
        <dbReference type="Proteomes" id="UP000014155"/>
    </source>
</evidence>
<proteinExistence type="predicted"/>
<protein>
    <submittedName>
        <fullName evidence="5">Transcriptional regulator</fullName>
    </submittedName>
</protein>
<dbReference type="InterPro" id="IPR036390">
    <property type="entry name" value="WH_DNA-bd_sf"/>
</dbReference>
<keyword evidence="3" id="KW-0804">Transcription</keyword>
<dbReference type="PROSITE" id="PS50995">
    <property type="entry name" value="HTH_MARR_2"/>
    <property type="match status" value="1"/>
</dbReference>
<accession>S0FSV8</accession>
<dbReference type="Gene3D" id="1.10.10.10">
    <property type="entry name" value="Winged helix-like DNA-binding domain superfamily/Winged helix DNA-binding domain"/>
    <property type="match status" value="1"/>
</dbReference>
<dbReference type="SUPFAM" id="SSF46785">
    <property type="entry name" value="Winged helix' DNA-binding domain"/>
    <property type="match status" value="1"/>
</dbReference>
<evidence type="ECO:0000259" key="4">
    <source>
        <dbReference type="PROSITE" id="PS50995"/>
    </source>
</evidence>
<dbReference type="InterPro" id="IPR000835">
    <property type="entry name" value="HTH_MarR-typ"/>
</dbReference>
<feature type="domain" description="HTH marR-type" evidence="4">
    <location>
        <begin position="1"/>
        <end position="150"/>
    </location>
</feature>
<dbReference type="PATRIC" id="fig|1195236.3.peg.945"/>
<dbReference type="InterPro" id="IPR036388">
    <property type="entry name" value="WH-like_DNA-bd_sf"/>
</dbReference>
<comment type="caution">
    <text evidence="5">The sequence shown here is derived from an EMBL/GenBank/DDBJ whole genome shotgun (WGS) entry which is preliminary data.</text>
</comment>
<dbReference type="STRING" id="1195236.CTER_0622"/>
<sequence length="174" mass="20176">MKQFGGRDENMECKLIGGLLDIVGIVVEEQRRPRKYNETHLLYHAEMNLIEAIHENPQANARILSEILDITQGAVTQVTGKLFKKKLIEQYTMPGNKKEKYYRLTTEGERIRRGHQEYHKEANQKLCQYFCSLSDADAKVIFDFLEKIKECMPVSEFACRSDAGCRSSVERKKE</sequence>
<reference evidence="5 6" key="1">
    <citation type="journal article" date="2013" name="Genome Announc.">
        <title>Draft Genome Sequence of the Cellulolytic, Mesophilic, Anaerobic Bacterium Clostridium termitidis Strain CT1112 (DSM 5398).</title>
        <authorList>
            <person name="Lal S."/>
            <person name="Ramachandran U."/>
            <person name="Zhang X."/>
            <person name="Munir R."/>
            <person name="Sparling R."/>
            <person name="Levin D.B."/>
        </authorList>
    </citation>
    <scope>NUCLEOTIDE SEQUENCE [LARGE SCALE GENOMIC DNA]</scope>
    <source>
        <strain evidence="5 6">CT1112</strain>
    </source>
</reference>
<evidence type="ECO:0000256" key="2">
    <source>
        <dbReference type="ARBA" id="ARBA00023125"/>
    </source>
</evidence>
<dbReference type="PANTHER" id="PTHR35790">
    <property type="entry name" value="HTH-TYPE TRANSCRIPTIONAL REGULATOR PCHR"/>
    <property type="match status" value="1"/>
</dbReference>